<sequence length="201" mass="20408">MTIATPQAAPATRKRSRHVRLALLGAAAFSLAACREEEVPSAAFPTLDACLEAAAGPGTWVTAESCEEGFGQALEAHVETAPRYDDEALCEAEHGGECMVEERPGGGGSVFLPLMAGYLLGNMLGGRGARAQPFYGRSGGGFATPGGTVLNRARGSTTLSPNAFSAGPSTRTAAPMTRSSVARTGGFGAARTNSGVRGFGG</sequence>
<gene>
    <name evidence="2" type="ORF">NHG85_04910</name>
</gene>
<evidence type="ECO:0000313" key="3">
    <source>
        <dbReference type="Proteomes" id="UP001139477"/>
    </source>
</evidence>
<evidence type="ECO:0000313" key="2">
    <source>
        <dbReference type="EMBL" id="MCP1167870.1"/>
    </source>
</evidence>
<dbReference type="Pfam" id="PF06693">
    <property type="entry name" value="DUF1190"/>
    <property type="match status" value="1"/>
</dbReference>
<name>A0A9X2FPI7_9RHOB</name>
<organism evidence="2 3">
    <name type="scientific">Limimaricola litoreus</name>
    <dbReference type="NCBI Taxonomy" id="2955316"/>
    <lineage>
        <taxon>Bacteria</taxon>
        <taxon>Pseudomonadati</taxon>
        <taxon>Pseudomonadota</taxon>
        <taxon>Alphaproteobacteria</taxon>
        <taxon>Rhodobacterales</taxon>
        <taxon>Paracoccaceae</taxon>
        <taxon>Limimaricola</taxon>
    </lineage>
</organism>
<reference evidence="2" key="1">
    <citation type="submission" date="2022-06" db="EMBL/GenBank/DDBJ databases">
        <title>Limimaricola sediminis sp. nov., isolated from an intertidal sediment.</title>
        <authorList>
            <person name="Shao X."/>
        </authorList>
    </citation>
    <scope>NUCLEOTIDE SEQUENCE</scope>
    <source>
        <strain evidence="2">ASW11-118</strain>
    </source>
</reference>
<dbReference type="InterPro" id="IPR009576">
    <property type="entry name" value="Biofilm_formation_YgiB"/>
</dbReference>
<keyword evidence="1" id="KW-0732">Signal</keyword>
<feature type="signal peptide" evidence="1">
    <location>
        <begin position="1"/>
        <end position="32"/>
    </location>
</feature>
<comment type="caution">
    <text evidence="2">The sequence shown here is derived from an EMBL/GenBank/DDBJ whole genome shotgun (WGS) entry which is preliminary data.</text>
</comment>
<dbReference type="RefSeq" id="WP_253330367.1">
    <property type="nucleotide sequence ID" value="NZ_JAMYXC010000064.1"/>
</dbReference>
<proteinExistence type="predicted"/>
<dbReference type="EMBL" id="JAMYXC010000064">
    <property type="protein sequence ID" value="MCP1167870.1"/>
    <property type="molecule type" value="Genomic_DNA"/>
</dbReference>
<keyword evidence="3" id="KW-1185">Reference proteome</keyword>
<dbReference type="AlphaFoldDB" id="A0A9X2FPI7"/>
<feature type="chain" id="PRO_5040859521" evidence="1">
    <location>
        <begin position="33"/>
        <end position="201"/>
    </location>
</feature>
<dbReference type="Proteomes" id="UP001139477">
    <property type="component" value="Unassembled WGS sequence"/>
</dbReference>
<evidence type="ECO:0000256" key="1">
    <source>
        <dbReference type="SAM" id="SignalP"/>
    </source>
</evidence>
<protein>
    <submittedName>
        <fullName evidence="2">DUF1190 domain-containing protein</fullName>
    </submittedName>
</protein>
<accession>A0A9X2FPI7</accession>